<evidence type="ECO:0000256" key="2">
    <source>
        <dbReference type="SAM" id="MobiDB-lite"/>
    </source>
</evidence>
<dbReference type="Gene3D" id="6.10.220.10">
    <property type="match status" value="1"/>
</dbReference>
<dbReference type="InterPro" id="IPR002710">
    <property type="entry name" value="Dilute_dom"/>
</dbReference>
<reference evidence="4 5" key="1">
    <citation type="submission" date="2019-09" db="EMBL/GenBank/DDBJ databases">
        <title>Bird 10,000 Genomes (B10K) Project - Family phase.</title>
        <authorList>
            <person name="Zhang G."/>
        </authorList>
    </citation>
    <scope>NUCLEOTIDE SEQUENCE [LARGE SCALE GENOMIC DNA]</scope>
    <source>
        <strain evidence="4">B10K-CU-031-20</strain>
    </source>
</reference>
<organism evidence="4 5">
    <name type="scientific">Smithornis capensis</name>
    <dbReference type="NCBI Taxonomy" id="363769"/>
    <lineage>
        <taxon>Eukaryota</taxon>
        <taxon>Metazoa</taxon>
        <taxon>Chordata</taxon>
        <taxon>Craniata</taxon>
        <taxon>Vertebrata</taxon>
        <taxon>Euteleostomi</taxon>
        <taxon>Archelosauria</taxon>
        <taxon>Archosauria</taxon>
        <taxon>Dinosauria</taxon>
        <taxon>Saurischia</taxon>
        <taxon>Theropoda</taxon>
        <taxon>Coelurosauria</taxon>
        <taxon>Aves</taxon>
        <taxon>Neognathae</taxon>
        <taxon>Neoaves</taxon>
        <taxon>Telluraves</taxon>
        <taxon>Australaves</taxon>
        <taxon>Passeriformes</taxon>
        <taxon>Eurylaimidae</taxon>
        <taxon>Smithornis</taxon>
    </lineage>
</organism>
<sequence length="892" mass="104874">KLREEQKAVVLQKYARAWLARRRFQNIRRFVVNIQLSYRVQQLQKKIDEQSRENHGLLERLTSLASAHVNDVDTIQKLESDLEKLTAQKRTYEEKGKKYKEDSEQKIMKLENQNKELQEQKETLETKLQEKTEEMKEKMDDLTKQLFNDVQKEENQRLILEKNFQNQKQDYEKEIELLKGEIKILKEEKTQLQHQIQQEIVIQDGLKMEVGQLTKQAQKVPELQKEIELLQTQKLDVEKQTQSQKRELREKMSEVTKQLLESYDFEDVRSRLSTEDLEHLNEDGELWFAYEGLKKATRVLESHFQSQKEIYEKEIEGLNFKVEHLSQDINHLQKLFREENDINDGIRLEVSRLTSENLVIPDLKQQVSELENQKSDLENRLQEQNEKLKGKVPVWSQMSNRLNYELEGNRTQRRTNEAQNEGDIKEKESLKDTTQKIEGLSNGLTQDEVQDEVQSKIKQVTTRLAVENMDLEEKLDMKDRIIKKLEDQIRTLTKTIEKAEAHVPTSSKEYIGMMEYKKEDEERIIQNLILDLRPRGVVVNMIPGLPAHILFMCVRYADYLNDADMLKSFMNVTIEGIKQVVKEHSEDFEMLSFWLSNTYYFLNCLKQYSGEEEFMKCNTPRQNKNCLKHFDLSEYRQILSDLAIRIYHQFIIVMENNIQPMIVPGMLEYESLQGISGLKPTGFRKRSSSIDDTDTYTMTSILQQLSYFYSTMCQNGLDSELLKQAVKQLFFLIGAVTLNSLFLRKDMCSCRKGMQIRCNISYLEEWLKDKNLQSSNAKETLEPLSQAAWLLQVKKITDDDAKEICEHCTSLSTVQIVKILNSYTPIDDFEKRVTPSFVRKVQALLNNREDLPQLMLDTKHLFQVTFPFTPSPHALEMIQVPSSFKLGFLTRV</sequence>
<feature type="coiled-coil region" evidence="1">
    <location>
        <begin position="353"/>
        <end position="387"/>
    </location>
</feature>
<dbReference type="InterPro" id="IPR052072">
    <property type="entry name" value="Vascular_dev_regulator"/>
</dbReference>
<protein>
    <submittedName>
        <fullName evidence="4">MYO5C protein</fullName>
    </submittedName>
</protein>
<dbReference type="CDD" id="cd15476">
    <property type="entry name" value="Myo5c_CBD"/>
    <property type="match status" value="1"/>
</dbReference>
<feature type="coiled-coil region" evidence="1">
    <location>
        <begin position="468"/>
        <end position="502"/>
    </location>
</feature>
<dbReference type="InterPro" id="IPR000048">
    <property type="entry name" value="IQ_motif_EF-hand-BS"/>
</dbReference>
<dbReference type="PANTHER" id="PTHR16027">
    <property type="entry name" value="DILUTE DOMAIN-CONTAINING PROTEIN YPR089W"/>
    <property type="match status" value="1"/>
</dbReference>
<dbReference type="PANTHER" id="PTHR16027:SF6">
    <property type="entry name" value="DILUTE DOMAIN-CONTAINING PROTEIN"/>
    <property type="match status" value="1"/>
</dbReference>
<dbReference type="Proteomes" id="UP000567624">
    <property type="component" value="Unassembled WGS sequence"/>
</dbReference>
<dbReference type="EMBL" id="VWYW01000022">
    <property type="protein sequence ID" value="NXF02210.1"/>
    <property type="molecule type" value="Genomic_DNA"/>
</dbReference>
<dbReference type="GO" id="GO:0051020">
    <property type="term" value="F:GTPase binding"/>
    <property type="evidence" value="ECO:0007669"/>
    <property type="project" value="TreeGrafter"/>
</dbReference>
<name>A0A7K8QB49_9PASS</name>
<dbReference type="Pfam" id="PF01843">
    <property type="entry name" value="DIL"/>
    <property type="match status" value="1"/>
</dbReference>
<evidence type="ECO:0000256" key="1">
    <source>
        <dbReference type="SAM" id="Coils"/>
    </source>
</evidence>
<accession>A0A7K8QB49</accession>
<feature type="non-terminal residue" evidence="4">
    <location>
        <position position="1"/>
    </location>
</feature>
<dbReference type="PROSITE" id="PS51126">
    <property type="entry name" value="DILUTE"/>
    <property type="match status" value="1"/>
</dbReference>
<dbReference type="SMART" id="SM01132">
    <property type="entry name" value="DIL"/>
    <property type="match status" value="1"/>
</dbReference>
<dbReference type="InterPro" id="IPR037991">
    <property type="entry name" value="Myo5c_CBD"/>
</dbReference>
<evidence type="ECO:0000259" key="3">
    <source>
        <dbReference type="PROSITE" id="PS51126"/>
    </source>
</evidence>
<evidence type="ECO:0000313" key="4">
    <source>
        <dbReference type="EMBL" id="NXF02210.1"/>
    </source>
</evidence>
<feature type="domain" description="Dilute" evidence="3">
    <location>
        <begin position="570"/>
        <end position="847"/>
    </location>
</feature>
<keyword evidence="5" id="KW-1185">Reference proteome</keyword>
<evidence type="ECO:0000313" key="5">
    <source>
        <dbReference type="Proteomes" id="UP000567624"/>
    </source>
</evidence>
<feature type="non-terminal residue" evidence="4">
    <location>
        <position position="892"/>
    </location>
</feature>
<dbReference type="PROSITE" id="PS50096">
    <property type="entry name" value="IQ"/>
    <property type="match status" value="1"/>
</dbReference>
<proteinExistence type="predicted"/>
<gene>
    <name evidence="4" type="primary">Myo5c_1</name>
    <name evidence="4" type="ORF">SMICAP_R00180</name>
</gene>
<dbReference type="SMART" id="SM00015">
    <property type="entry name" value="IQ"/>
    <property type="match status" value="1"/>
</dbReference>
<keyword evidence="1" id="KW-0175">Coiled coil</keyword>
<feature type="coiled-coil region" evidence="1">
    <location>
        <begin position="33"/>
        <end position="258"/>
    </location>
</feature>
<comment type="caution">
    <text evidence="4">The sequence shown here is derived from an EMBL/GenBank/DDBJ whole genome shotgun (WGS) entry which is preliminary data.</text>
</comment>
<feature type="region of interest" description="Disordered" evidence="2">
    <location>
        <begin position="409"/>
        <end position="434"/>
    </location>
</feature>
<dbReference type="AlphaFoldDB" id="A0A7K8QB49"/>